<dbReference type="InterPro" id="IPR045707">
    <property type="entry name" value="DUF6063"/>
</dbReference>
<reference evidence="1 2" key="1">
    <citation type="submission" date="2019-08" db="EMBL/GenBank/DDBJ databases">
        <title>In-depth cultivation of the pig gut microbiome towards novel bacterial diversity and tailored functional studies.</title>
        <authorList>
            <person name="Wylensek D."/>
            <person name="Hitch T.C.A."/>
            <person name="Clavel T."/>
        </authorList>
    </citation>
    <scope>NUCLEOTIDE SEQUENCE [LARGE SCALE GENOMIC DNA]</scope>
    <source>
        <strain evidence="1 2">WCA-693-APC-MOT-I</strain>
    </source>
</reference>
<dbReference type="Proteomes" id="UP000482209">
    <property type="component" value="Unassembled WGS sequence"/>
</dbReference>
<dbReference type="RefSeq" id="WP_154520206.1">
    <property type="nucleotide sequence ID" value="NZ_VUMT01000031.1"/>
</dbReference>
<sequence>MVYEEDNIRLSQELFYYLISHRELDEKKNLELFRAYVEKDEVRELVKRQAEIAECQIEKYGSVIYLIPNEENYVLGFSKKQLKMELCRSAGTDKDYYLSQFVILTLLTEFYDSQGNTSNSRTFLKLGEFMNIIAERLAAGVEACDEEREEKIGLAFKDMKEIYDSLKNTDKLVKQKTNKVGFVINILEFLQKQGLIIFIEMDEMIQPTKKLTAFMDWNLLNKNNFERVRKVLGEKL</sequence>
<dbReference type="EMBL" id="VUMT01000031">
    <property type="protein sequence ID" value="MSS64821.1"/>
    <property type="molecule type" value="Genomic_DNA"/>
</dbReference>
<dbReference type="Pfam" id="PF19539">
    <property type="entry name" value="DUF6063"/>
    <property type="match status" value="1"/>
</dbReference>
<accession>A0A6L5Y250</accession>
<keyword evidence="2" id="KW-1185">Reference proteome</keyword>
<organism evidence="1 2">
    <name type="scientific">Velocimicrobium porci</name>
    <dbReference type="NCBI Taxonomy" id="2606634"/>
    <lineage>
        <taxon>Bacteria</taxon>
        <taxon>Bacillati</taxon>
        <taxon>Bacillota</taxon>
        <taxon>Clostridia</taxon>
        <taxon>Lachnospirales</taxon>
        <taxon>Lachnospiraceae</taxon>
        <taxon>Velocimicrobium</taxon>
    </lineage>
</organism>
<dbReference type="AlphaFoldDB" id="A0A6L5Y250"/>
<gene>
    <name evidence="1" type="ORF">FYJ58_13240</name>
</gene>
<proteinExistence type="predicted"/>
<evidence type="ECO:0000313" key="1">
    <source>
        <dbReference type="EMBL" id="MSS64821.1"/>
    </source>
</evidence>
<name>A0A6L5Y250_9FIRM</name>
<comment type="caution">
    <text evidence="1">The sequence shown here is derived from an EMBL/GenBank/DDBJ whole genome shotgun (WGS) entry which is preliminary data.</text>
</comment>
<evidence type="ECO:0000313" key="2">
    <source>
        <dbReference type="Proteomes" id="UP000482209"/>
    </source>
</evidence>
<protein>
    <submittedName>
        <fullName evidence="1">Uncharacterized protein</fullName>
    </submittedName>
</protein>